<feature type="region of interest" description="Disordered" evidence="1">
    <location>
        <begin position="1"/>
        <end position="35"/>
    </location>
</feature>
<keyword evidence="2" id="KW-0472">Membrane</keyword>
<reference evidence="4" key="1">
    <citation type="submission" date="2015-02" db="EMBL/GenBank/DDBJ databases">
        <title>Draft Genome of Frankia sp. CpI1-S.</title>
        <authorList>
            <person name="Oshone R.T."/>
            <person name="Ngom M."/>
            <person name="Ghodhbane-Gtari F."/>
            <person name="Gtari M."/>
            <person name="Morris K."/>
            <person name="Thomas K."/>
            <person name="Sen A."/>
            <person name="Tisa L.S."/>
        </authorList>
    </citation>
    <scope>NUCLEOTIDE SEQUENCE [LARGE SCALE GENOMIC DNA]</scope>
    <source>
        <strain evidence="4">CpI1-S</strain>
    </source>
</reference>
<dbReference type="RefSeq" id="WP_236705596.1">
    <property type="nucleotide sequence ID" value="NZ_JYFN01000008.1"/>
</dbReference>
<feature type="compositionally biased region" description="Low complexity" evidence="1">
    <location>
        <begin position="70"/>
        <end position="81"/>
    </location>
</feature>
<dbReference type="EMBL" id="JYFN01000008">
    <property type="protein sequence ID" value="KJE24191.1"/>
    <property type="molecule type" value="Genomic_DNA"/>
</dbReference>
<proteinExistence type="predicted"/>
<keyword evidence="4" id="KW-1185">Reference proteome</keyword>
<feature type="region of interest" description="Disordered" evidence="1">
    <location>
        <begin position="66"/>
        <end position="95"/>
    </location>
</feature>
<dbReference type="PATRIC" id="fig|1502723.3.peg.6165"/>
<accession>A0A0D8BJ69</accession>
<comment type="caution">
    <text evidence="3">The sequence shown here is derived from an EMBL/GenBank/DDBJ whole genome shotgun (WGS) entry which is preliminary data.</text>
</comment>
<reference evidence="3 4" key="2">
    <citation type="journal article" date="2016" name="Genome Announc.">
        <title>Permanent Draft Genome Sequences for Two Variants of Frankia sp. Strain CpI1, the First Frankia Strain Isolated from Root Nodules of Comptonia peregrina.</title>
        <authorList>
            <person name="Oshone R."/>
            <person name="Hurst S.G.IV."/>
            <person name="Abebe-Akele F."/>
            <person name="Simpson S."/>
            <person name="Morris K."/>
            <person name="Thomas W.K."/>
            <person name="Tisa L.S."/>
        </authorList>
    </citation>
    <scope>NUCLEOTIDE SEQUENCE [LARGE SCALE GENOMIC DNA]</scope>
    <source>
        <strain evidence="4">CpI1-S</strain>
    </source>
</reference>
<organism evidence="3 4">
    <name type="scientific">Frankia torreyi</name>
    <dbReference type="NCBI Taxonomy" id="1856"/>
    <lineage>
        <taxon>Bacteria</taxon>
        <taxon>Bacillati</taxon>
        <taxon>Actinomycetota</taxon>
        <taxon>Actinomycetes</taxon>
        <taxon>Frankiales</taxon>
        <taxon>Frankiaceae</taxon>
        <taxon>Frankia</taxon>
    </lineage>
</organism>
<name>A0A0D8BJ69_9ACTN</name>
<evidence type="ECO:0000313" key="4">
    <source>
        <dbReference type="Proteomes" id="UP000032545"/>
    </source>
</evidence>
<evidence type="ECO:0000313" key="3">
    <source>
        <dbReference type="EMBL" id="KJE24191.1"/>
    </source>
</evidence>
<gene>
    <name evidence="3" type="ORF">FF36_01594</name>
</gene>
<keyword evidence="2" id="KW-0812">Transmembrane</keyword>
<evidence type="ECO:0000256" key="2">
    <source>
        <dbReference type="SAM" id="Phobius"/>
    </source>
</evidence>
<feature type="compositionally biased region" description="Acidic residues" evidence="1">
    <location>
        <begin position="1"/>
        <end position="14"/>
    </location>
</feature>
<evidence type="ECO:0000256" key="1">
    <source>
        <dbReference type="SAM" id="MobiDB-lite"/>
    </source>
</evidence>
<protein>
    <submittedName>
        <fullName evidence="3">Uncharacterized protein</fullName>
    </submittedName>
</protein>
<dbReference type="AlphaFoldDB" id="A0A0D8BJ69"/>
<keyword evidence="2" id="KW-1133">Transmembrane helix</keyword>
<dbReference type="Proteomes" id="UP000032545">
    <property type="component" value="Unassembled WGS sequence"/>
</dbReference>
<sequence>MQDSDESTSPEPVDDPGGAPVEGGDHRAAGTGGGRRRAVVGGLAGAIVIGAGVAVGLLVSGGSDHATTVRPAPSTAGSSSGRSGGGTVGSPAPSVTLDPADARLLASLRPFAVTDCRAASRDGDGVAAALTCAPGVATEAPAPARLSVLRYRDAAALRGDVARRSAELTDAGDCARGQTSVERWAHSARRRGTFLCSAAAGRFAVFWTVDDELIGFATEDPDAGRLLAWWREYDPI</sequence>
<feature type="transmembrane region" description="Helical" evidence="2">
    <location>
        <begin position="38"/>
        <end position="59"/>
    </location>
</feature>